<organism evidence="2 3">
    <name type="scientific">Cuscuta epithymum</name>
    <dbReference type="NCBI Taxonomy" id="186058"/>
    <lineage>
        <taxon>Eukaryota</taxon>
        <taxon>Viridiplantae</taxon>
        <taxon>Streptophyta</taxon>
        <taxon>Embryophyta</taxon>
        <taxon>Tracheophyta</taxon>
        <taxon>Spermatophyta</taxon>
        <taxon>Magnoliopsida</taxon>
        <taxon>eudicotyledons</taxon>
        <taxon>Gunneridae</taxon>
        <taxon>Pentapetalae</taxon>
        <taxon>asterids</taxon>
        <taxon>lamiids</taxon>
        <taxon>Solanales</taxon>
        <taxon>Convolvulaceae</taxon>
        <taxon>Cuscuteae</taxon>
        <taxon>Cuscuta</taxon>
        <taxon>Cuscuta subgen. Cuscuta</taxon>
    </lineage>
</organism>
<sequence>MREPREGEMEASRGAEIAGHTEVARQGISRATGGSRALFVSTIIEMVRPPLEPPPGSEQGARVQDIYFSYLAVFMFRPPPISFYYFVIWFLVIIYVVRFVSLRI</sequence>
<evidence type="ECO:0000313" key="3">
    <source>
        <dbReference type="Proteomes" id="UP001152523"/>
    </source>
</evidence>
<gene>
    <name evidence="2" type="ORF">CEPIT_LOCUS39100</name>
</gene>
<feature type="transmembrane region" description="Helical" evidence="1">
    <location>
        <begin position="83"/>
        <end position="101"/>
    </location>
</feature>
<name>A0AAV0G1X3_9ASTE</name>
<dbReference type="EMBL" id="CAMAPF010001029">
    <property type="protein sequence ID" value="CAH9141402.1"/>
    <property type="molecule type" value="Genomic_DNA"/>
</dbReference>
<dbReference type="AlphaFoldDB" id="A0AAV0G1X3"/>
<keyword evidence="3" id="KW-1185">Reference proteome</keyword>
<keyword evidence="1" id="KW-0812">Transmembrane</keyword>
<keyword evidence="1" id="KW-0472">Membrane</keyword>
<accession>A0AAV0G1X3</accession>
<evidence type="ECO:0000313" key="2">
    <source>
        <dbReference type="EMBL" id="CAH9141402.1"/>
    </source>
</evidence>
<evidence type="ECO:0000256" key="1">
    <source>
        <dbReference type="SAM" id="Phobius"/>
    </source>
</evidence>
<protein>
    <submittedName>
        <fullName evidence="2">Uncharacterized protein</fullName>
    </submittedName>
</protein>
<comment type="caution">
    <text evidence="2">The sequence shown here is derived from an EMBL/GenBank/DDBJ whole genome shotgun (WGS) entry which is preliminary data.</text>
</comment>
<keyword evidence="1" id="KW-1133">Transmembrane helix</keyword>
<proteinExistence type="predicted"/>
<dbReference type="Proteomes" id="UP001152523">
    <property type="component" value="Unassembled WGS sequence"/>
</dbReference>
<reference evidence="2" key="1">
    <citation type="submission" date="2022-07" db="EMBL/GenBank/DDBJ databases">
        <authorList>
            <person name="Macas J."/>
            <person name="Novak P."/>
            <person name="Neumann P."/>
        </authorList>
    </citation>
    <scope>NUCLEOTIDE SEQUENCE</scope>
</reference>